<organism evidence="2 3">
    <name type="scientific">Cryptococcus amylolentus CBS 6039</name>
    <dbReference type="NCBI Taxonomy" id="1295533"/>
    <lineage>
        <taxon>Eukaryota</taxon>
        <taxon>Fungi</taxon>
        <taxon>Dikarya</taxon>
        <taxon>Basidiomycota</taxon>
        <taxon>Agaricomycotina</taxon>
        <taxon>Tremellomycetes</taxon>
        <taxon>Tremellales</taxon>
        <taxon>Cryptococcaceae</taxon>
        <taxon>Cryptococcus</taxon>
    </lineage>
</organism>
<comment type="caution">
    <text evidence="2">The sequence shown here is derived from an EMBL/GenBank/DDBJ whole genome shotgun (WGS) entry which is preliminary data.</text>
</comment>
<dbReference type="EMBL" id="AWGJ01000001">
    <property type="protein sequence ID" value="ODN84127.1"/>
    <property type="molecule type" value="Genomic_DNA"/>
</dbReference>
<dbReference type="GeneID" id="30151446"/>
<sequence>MSLLARTIRPTRTISAIPRRCLTTTTPLFNASSTTSTEGSSKSDQPKIQTWFLQNKTPSPSQKPNNQIPIHPLPPTAPAAVQAFHAFLTEQAPSEASEVILPETLQFFDTREAVAALEAAELPIGLEVDGLEDGLGDVGGAVKLSGIAGTPAAPGALDLEPAPASSFPRETRRPSGSKNREAYFRKKGKDVKLPEDGDLIDAEEGSGPAWEWVGVVQVKGRGRGVVRRADGVVRRWLMKHPLASHVEPITIENPKTPRIDPDADWSIISVNGTRICLNLLTEEGRGKWRLEDLWGIKP</sequence>
<dbReference type="Proteomes" id="UP000094065">
    <property type="component" value="Unassembled WGS sequence"/>
</dbReference>
<keyword evidence="3" id="KW-1185">Reference proteome</keyword>
<protein>
    <submittedName>
        <fullName evidence="2">Uncharacterized protein</fullName>
    </submittedName>
</protein>
<dbReference type="AlphaFoldDB" id="A0A1E3I6F9"/>
<feature type="region of interest" description="Disordered" evidence="1">
    <location>
        <begin position="153"/>
        <end position="187"/>
    </location>
</feature>
<evidence type="ECO:0000313" key="2">
    <source>
        <dbReference type="EMBL" id="ODN84127.1"/>
    </source>
</evidence>
<evidence type="ECO:0000313" key="3">
    <source>
        <dbReference type="Proteomes" id="UP000094065"/>
    </source>
</evidence>
<reference evidence="2 3" key="1">
    <citation type="submission" date="2016-06" db="EMBL/GenBank/DDBJ databases">
        <title>Evolution of pathogenesis and genome organization in the Tremellales.</title>
        <authorList>
            <person name="Cuomo C."/>
            <person name="Litvintseva A."/>
            <person name="Heitman J."/>
            <person name="Chen Y."/>
            <person name="Sun S."/>
            <person name="Springer D."/>
            <person name="Dromer F."/>
            <person name="Young S."/>
            <person name="Zeng Q."/>
            <person name="Chapman S."/>
            <person name="Gujja S."/>
            <person name="Saif S."/>
            <person name="Birren B."/>
        </authorList>
    </citation>
    <scope>NUCLEOTIDE SEQUENCE [LARGE SCALE GENOMIC DNA]</scope>
    <source>
        <strain evidence="2 3">CBS 6039</strain>
    </source>
</reference>
<feature type="compositionally biased region" description="Basic and acidic residues" evidence="1">
    <location>
        <begin position="169"/>
        <end position="187"/>
    </location>
</feature>
<name>A0A1E3I6F9_9TREE</name>
<proteinExistence type="predicted"/>
<accession>A0A1E3I6F9</accession>
<dbReference type="RefSeq" id="XP_018997930.1">
    <property type="nucleotide sequence ID" value="XM_019133225.1"/>
</dbReference>
<dbReference type="OrthoDB" id="2565080at2759"/>
<gene>
    <name evidence="2" type="ORF">L202_00137</name>
</gene>
<evidence type="ECO:0000256" key="1">
    <source>
        <dbReference type="SAM" id="MobiDB-lite"/>
    </source>
</evidence>